<dbReference type="Pfam" id="PF07992">
    <property type="entry name" value="Pyr_redox_2"/>
    <property type="match status" value="1"/>
</dbReference>
<dbReference type="InterPro" id="IPR050097">
    <property type="entry name" value="Ferredoxin-NADP_redctase_2"/>
</dbReference>
<dbReference type="PANTHER" id="PTHR48105">
    <property type="entry name" value="THIOREDOXIN REDUCTASE 1-RELATED-RELATED"/>
    <property type="match status" value="1"/>
</dbReference>
<dbReference type="PRINTS" id="PR00469">
    <property type="entry name" value="PNDRDTASEII"/>
</dbReference>
<dbReference type="SUPFAM" id="SSF51905">
    <property type="entry name" value="FAD/NAD(P)-binding domain"/>
    <property type="match status" value="1"/>
</dbReference>
<evidence type="ECO:0000256" key="3">
    <source>
        <dbReference type="ARBA" id="ARBA00048132"/>
    </source>
</evidence>
<gene>
    <name evidence="5" type="ORF">JO380_002239</name>
</gene>
<dbReference type="Proteomes" id="UP001240250">
    <property type="component" value="Unassembled WGS sequence"/>
</dbReference>
<keyword evidence="2" id="KW-0560">Oxidoreductase</keyword>
<protein>
    <submittedName>
        <fullName evidence="5">Thioredoxin reductase</fullName>
    </submittedName>
</protein>
<evidence type="ECO:0000256" key="2">
    <source>
        <dbReference type="ARBA" id="ARBA00023002"/>
    </source>
</evidence>
<dbReference type="RefSeq" id="WP_070320236.1">
    <property type="nucleotide sequence ID" value="NZ_JAUSVM010000001.1"/>
</dbReference>
<evidence type="ECO:0000256" key="1">
    <source>
        <dbReference type="ARBA" id="ARBA00022630"/>
    </source>
</evidence>
<sequence length="330" mass="33835">MPDAPLTPVDVLVLGGGAAGLSAALSLGRSRRTVRVLDAGEPRNATSPHAHNLLTHDGTPPSALLAAGRDEVARYGVEVASARVVAARTVPAPGPAAEPAFEVTTTDDRTHRARRLVVATGMRDVLPDVPGLRERWGRDVLHCPYCHGWEVRDRRLAVLATGPRAVHAALLVRQLSADVTLLTHDAFAPDAEQRADLAARGVRVVPGRVASVQVEDDALTGLVPADGDVVPCDAVFVGTRAVLDDAVVDGLGLQTTALDFLGEDVGRAVAVDATGATSVPGVWAAGNVTGPQHALAASIAAGSLAGAHVNASLVTADVAAARAARVTTRP</sequence>
<evidence type="ECO:0000313" key="5">
    <source>
        <dbReference type="EMBL" id="MDQ0425858.1"/>
    </source>
</evidence>
<dbReference type="InterPro" id="IPR036188">
    <property type="entry name" value="FAD/NAD-bd_sf"/>
</dbReference>
<dbReference type="Gene3D" id="3.50.50.60">
    <property type="entry name" value="FAD/NAD(P)-binding domain"/>
    <property type="match status" value="2"/>
</dbReference>
<dbReference type="InterPro" id="IPR023753">
    <property type="entry name" value="FAD/NAD-binding_dom"/>
</dbReference>
<name>A0ABU0GLA7_9CELL</name>
<reference evidence="5 6" key="1">
    <citation type="submission" date="2023-07" db="EMBL/GenBank/DDBJ databases">
        <title>Sequencing the genomes of 1000 actinobacteria strains.</title>
        <authorList>
            <person name="Klenk H.-P."/>
        </authorList>
    </citation>
    <scope>NUCLEOTIDE SEQUENCE [LARGE SCALE GENOMIC DNA]</scope>
    <source>
        <strain evidence="5 6">DSM 14785</strain>
    </source>
</reference>
<organism evidence="5 6">
    <name type="scientific">Cellulomonas iranensis</name>
    <dbReference type="NCBI Taxonomy" id="76862"/>
    <lineage>
        <taxon>Bacteria</taxon>
        <taxon>Bacillati</taxon>
        <taxon>Actinomycetota</taxon>
        <taxon>Actinomycetes</taxon>
        <taxon>Micrococcales</taxon>
        <taxon>Cellulomonadaceae</taxon>
        <taxon>Cellulomonas</taxon>
    </lineage>
</organism>
<evidence type="ECO:0000313" key="6">
    <source>
        <dbReference type="Proteomes" id="UP001240250"/>
    </source>
</evidence>
<dbReference type="EMBL" id="JAUSVM010000001">
    <property type="protein sequence ID" value="MDQ0425858.1"/>
    <property type="molecule type" value="Genomic_DNA"/>
</dbReference>
<dbReference type="PRINTS" id="PR00368">
    <property type="entry name" value="FADPNR"/>
</dbReference>
<accession>A0ABU0GLA7</accession>
<comment type="catalytic activity">
    <reaction evidence="3">
        <text>[thioredoxin]-dithiol + NADP(+) = [thioredoxin]-disulfide + NADPH + H(+)</text>
        <dbReference type="Rhea" id="RHEA:20345"/>
        <dbReference type="Rhea" id="RHEA-COMP:10698"/>
        <dbReference type="Rhea" id="RHEA-COMP:10700"/>
        <dbReference type="ChEBI" id="CHEBI:15378"/>
        <dbReference type="ChEBI" id="CHEBI:29950"/>
        <dbReference type="ChEBI" id="CHEBI:50058"/>
        <dbReference type="ChEBI" id="CHEBI:57783"/>
        <dbReference type="ChEBI" id="CHEBI:58349"/>
        <dbReference type="EC" id="1.8.1.9"/>
    </reaction>
</comment>
<keyword evidence="6" id="KW-1185">Reference proteome</keyword>
<keyword evidence="1" id="KW-0285">Flavoprotein</keyword>
<proteinExistence type="predicted"/>
<evidence type="ECO:0000259" key="4">
    <source>
        <dbReference type="Pfam" id="PF07992"/>
    </source>
</evidence>
<comment type="caution">
    <text evidence="5">The sequence shown here is derived from an EMBL/GenBank/DDBJ whole genome shotgun (WGS) entry which is preliminary data.</text>
</comment>
<feature type="domain" description="FAD/NAD(P)-binding" evidence="4">
    <location>
        <begin position="10"/>
        <end position="298"/>
    </location>
</feature>